<feature type="domain" description="PAS" evidence="2">
    <location>
        <begin position="327"/>
        <end position="400"/>
    </location>
</feature>
<dbReference type="SMART" id="SM00091">
    <property type="entry name" value="PAS"/>
    <property type="match status" value="2"/>
</dbReference>
<evidence type="ECO:0000259" key="2">
    <source>
        <dbReference type="PROSITE" id="PS50112"/>
    </source>
</evidence>
<sequence>MVLLMSPQADRSTPLWLASSAKALERLLAMGLFQVASRVVESSGMILCRWLASPGWPVEYISTNVALWGYSAPEMMANGRLFIELVHPADRKHVIEEVARHVRQQHQQFRCQYRILTATGEVLWIEEHSGVEYDAQDRVVRFEGVLNDITARKGQEQREKGRNRVLSLLAGGADLPVILDALARNVELEDPELLCCITLVERERHRLVVGAAPSLDPDFQQGFVQHWNDSLPSAGPRATGRQIMLSPDIQVDHRWAGLRQAARNQGMVACWSAPVLSSEGTVLGMFTLFHRRHRRPSPARIRAMREFANLAAIAIERTRHVQTLRENAERWRFALEAAGDGVFDWDVQTDILTNSRRCSEMLGYNGHQPHCLRSQDWFARIHPDDLDRVREHLAAHLAGHIPQYTCEQRVRGKAGEWCWLHVRGLVVRRDTAGVPLRMVGTVSDITARKHMEQELRAMATTDHLTGLANRRHFMGRMQEEVLRMDRNADYQAAVMMLDLDHFKRVNDTHGHSAGDAVLRHFAALVRHCLRKNDAAGRMGGEEFAVLLPDTDLPSAQALAERLRVRVARIPARWEGVQIPVTVSIGITLLSALDLLPDHALQRADEALYQAKTGGRNRVEVIITDPATADS</sequence>
<organism evidence="5 6">
    <name type="scientific">Ectothiorhodospira magna</name>
    <dbReference type="NCBI Taxonomy" id="867345"/>
    <lineage>
        <taxon>Bacteria</taxon>
        <taxon>Pseudomonadati</taxon>
        <taxon>Pseudomonadota</taxon>
        <taxon>Gammaproteobacteria</taxon>
        <taxon>Chromatiales</taxon>
        <taxon>Ectothiorhodospiraceae</taxon>
        <taxon>Ectothiorhodospira</taxon>
    </lineage>
</organism>
<keyword evidence="6" id="KW-1185">Reference proteome</keyword>
<proteinExistence type="predicted"/>
<dbReference type="InterPro" id="IPR052163">
    <property type="entry name" value="DGC-Regulatory_Protein"/>
</dbReference>
<dbReference type="Pfam" id="PF08447">
    <property type="entry name" value="PAS_3"/>
    <property type="match status" value="2"/>
</dbReference>
<dbReference type="CDD" id="cd01949">
    <property type="entry name" value="GGDEF"/>
    <property type="match status" value="1"/>
</dbReference>
<dbReference type="GO" id="GO:0003824">
    <property type="term" value="F:catalytic activity"/>
    <property type="evidence" value="ECO:0007669"/>
    <property type="project" value="UniProtKB-ARBA"/>
</dbReference>
<dbReference type="SMART" id="SM00065">
    <property type="entry name" value="GAF"/>
    <property type="match status" value="1"/>
</dbReference>
<dbReference type="SUPFAM" id="SSF55781">
    <property type="entry name" value="GAF domain-like"/>
    <property type="match status" value="1"/>
</dbReference>
<dbReference type="AlphaFoldDB" id="A0A1H9DCS9"/>
<dbReference type="PROSITE" id="PS50113">
    <property type="entry name" value="PAC"/>
    <property type="match status" value="2"/>
</dbReference>
<reference evidence="5 6" key="1">
    <citation type="submission" date="2016-10" db="EMBL/GenBank/DDBJ databases">
        <authorList>
            <person name="de Groot N.N."/>
        </authorList>
    </citation>
    <scope>NUCLEOTIDE SEQUENCE [LARGE SCALE GENOMIC DNA]</scope>
    <source>
        <strain evidence="5 6">B7-7</strain>
    </source>
</reference>
<accession>A0A1H9DCS9</accession>
<dbReference type="FunFam" id="3.30.70.270:FF:000001">
    <property type="entry name" value="Diguanylate cyclase domain protein"/>
    <property type="match status" value="1"/>
</dbReference>
<dbReference type="STRING" id="867345.SAMN05421693_11717"/>
<dbReference type="InterPro" id="IPR000700">
    <property type="entry name" value="PAS-assoc_C"/>
</dbReference>
<dbReference type="CDD" id="cd00130">
    <property type="entry name" value="PAS"/>
    <property type="match status" value="2"/>
</dbReference>
<feature type="domain" description="PAC" evidence="3">
    <location>
        <begin position="109"/>
        <end position="161"/>
    </location>
</feature>
<dbReference type="SMART" id="SM00267">
    <property type="entry name" value="GGDEF"/>
    <property type="match status" value="1"/>
</dbReference>
<dbReference type="NCBIfam" id="TIGR00254">
    <property type="entry name" value="GGDEF"/>
    <property type="match status" value="1"/>
</dbReference>
<evidence type="ECO:0000256" key="1">
    <source>
        <dbReference type="ARBA" id="ARBA00001946"/>
    </source>
</evidence>
<evidence type="ECO:0000259" key="3">
    <source>
        <dbReference type="PROSITE" id="PS50113"/>
    </source>
</evidence>
<feature type="domain" description="PAS" evidence="2">
    <location>
        <begin position="67"/>
        <end position="105"/>
    </location>
</feature>
<dbReference type="InterPro" id="IPR013655">
    <property type="entry name" value="PAS_fold_3"/>
</dbReference>
<feature type="domain" description="PAC" evidence="3">
    <location>
        <begin position="404"/>
        <end position="457"/>
    </location>
</feature>
<evidence type="ECO:0000259" key="4">
    <source>
        <dbReference type="PROSITE" id="PS50887"/>
    </source>
</evidence>
<dbReference type="InterPro" id="IPR035965">
    <property type="entry name" value="PAS-like_dom_sf"/>
</dbReference>
<dbReference type="Gene3D" id="3.30.450.20">
    <property type="entry name" value="PAS domain"/>
    <property type="match status" value="2"/>
</dbReference>
<dbReference type="Pfam" id="PF13185">
    <property type="entry name" value="GAF_2"/>
    <property type="match status" value="1"/>
</dbReference>
<dbReference type="InterPro" id="IPR043128">
    <property type="entry name" value="Rev_trsase/Diguanyl_cyclase"/>
</dbReference>
<comment type="cofactor">
    <cofactor evidence="1">
        <name>Mg(2+)</name>
        <dbReference type="ChEBI" id="CHEBI:18420"/>
    </cofactor>
</comment>
<dbReference type="Pfam" id="PF00990">
    <property type="entry name" value="GGDEF"/>
    <property type="match status" value="1"/>
</dbReference>
<dbReference type="InterPro" id="IPR001610">
    <property type="entry name" value="PAC"/>
</dbReference>
<dbReference type="SMART" id="SM00086">
    <property type="entry name" value="PAC"/>
    <property type="match status" value="2"/>
</dbReference>
<evidence type="ECO:0000313" key="5">
    <source>
        <dbReference type="EMBL" id="SEQ11181.1"/>
    </source>
</evidence>
<name>A0A1H9DCS9_9GAMM</name>
<dbReference type="NCBIfam" id="TIGR00229">
    <property type="entry name" value="sensory_box"/>
    <property type="match status" value="2"/>
</dbReference>
<gene>
    <name evidence="5" type="ORF">SAMN05421693_11717</name>
</gene>
<protein>
    <submittedName>
        <fullName evidence="5">PAS domain S-box-containing protein/diguanylate cyclase (GGDEF) domain-containing protein</fullName>
    </submittedName>
</protein>
<dbReference type="EMBL" id="FOFO01000017">
    <property type="protein sequence ID" value="SEQ11181.1"/>
    <property type="molecule type" value="Genomic_DNA"/>
</dbReference>
<dbReference type="InterPro" id="IPR000160">
    <property type="entry name" value="GGDEF_dom"/>
</dbReference>
<dbReference type="InterPro" id="IPR029016">
    <property type="entry name" value="GAF-like_dom_sf"/>
</dbReference>
<feature type="domain" description="GGDEF" evidence="4">
    <location>
        <begin position="490"/>
        <end position="623"/>
    </location>
</feature>
<dbReference type="PANTHER" id="PTHR46663">
    <property type="entry name" value="DIGUANYLATE CYCLASE DGCT-RELATED"/>
    <property type="match status" value="1"/>
</dbReference>
<dbReference type="Proteomes" id="UP000199496">
    <property type="component" value="Unassembled WGS sequence"/>
</dbReference>
<evidence type="ECO:0000313" key="6">
    <source>
        <dbReference type="Proteomes" id="UP000199496"/>
    </source>
</evidence>
<dbReference type="SUPFAM" id="SSF55073">
    <property type="entry name" value="Nucleotide cyclase"/>
    <property type="match status" value="1"/>
</dbReference>
<dbReference type="PROSITE" id="PS50112">
    <property type="entry name" value="PAS"/>
    <property type="match status" value="2"/>
</dbReference>
<dbReference type="SUPFAM" id="SSF55785">
    <property type="entry name" value="PYP-like sensor domain (PAS domain)"/>
    <property type="match status" value="2"/>
</dbReference>
<dbReference type="PANTHER" id="PTHR46663:SF4">
    <property type="entry name" value="DIGUANYLATE CYCLASE DGCT-RELATED"/>
    <property type="match status" value="1"/>
</dbReference>
<dbReference type="PROSITE" id="PS50887">
    <property type="entry name" value="GGDEF"/>
    <property type="match status" value="1"/>
</dbReference>
<dbReference type="InterPro" id="IPR003018">
    <property type="entry name" value="GAF"/>
</dbReference>
<dbReference type="InterPro" id="IPR029787">
    <property type="entry name" value="Nucleotide_cyclase"/>
</dbReference>
<dbReference type="Gene3D" id="3.30.450.40">
    <property type="match status" value="1"/>
</dbReference>
<dbReference type="Gene3D" id="3.30.70.270">
    <property type="match status" value="1"/>
</dbReference>
<dbReference type="InterPro" id="IPR000014">
    <property type="entry name" value="PAS"/>
</dbReference>